<sequence>MDTSFPRFLVNGDSAVSAVFGDRISEEINQKIRAFQLLLTARHIPGLIETVPTYCTLMIHYDPCLLSYEELLQKLRALASEIDLTALPPSEVLEIPVLYGGEMGPDLAHVAEHAGISEAEVIKLHSEPEYLIYMLGFTPGFTYLGGLNPKLETPRLETPRVLIPAGSVGIAGKQTGIYPIASPGGWQLIGRTPVRMYDPDREVPILPRAGQYIHFSPITEEEYRKIEAEIEAGTYRLNIRKREEAKA</sequence>
<keyword evidence="3" id="KW-0067">ATP-binding</keyword>
<proteinExistence type="predicted"/>
<dbReference type="SUPFAM" id="SSF160467">
    <property type="entry name" value="PH0987 N-terminal domain-like"/>
    <property type="match status" value="1"/>
</dbReference>
<dbReference type="Gene3D" id="3.30.1360.40">
    <property type="match status" value="1"/>
</dbReference>
<feature type="domain" description="Carboxyltransferase" evidence="4">
    <location>
        <begin position="6"/>
        <end position="207"/>
    </location>
</feature>
<dbReference type="InterPro" id="IPR029000">
    <property type="entry name" value="Cyclophilin-like_dom_sf"/>
</dbReference>
<dbReference type="Pfam" id="PF02682">
    <property type="entry name" value="CT_C_D"/>
    <property type="match status" value="1"/>
</dbReference>
<dbReference type="GO" id="GO:0005524">
    <property type="term" value="F:ATP binding"/>
    <property type="evidence" value="ECO:0007669"/>
    <property type="project" value="UniProtKB-KW"/>
</dbReference>
<dbReference type="Proteomes" id="UP000018466">
    <property type="component" value="Unassembled WGS sequence"/>
</dbReference>
<reference evidence="5 6" key="1">
    <citation type="submission" date="2011-10" db="EMBL/GenBank/DDBJ databases">
        <title>The Genome Sequence of Lachnospiraceae bacterium ACC2.</title>
        <authorList>
            <consortium name="The Broad Institute Genome Sequencing Platform"/>
            <person name="Earl A."/>
            <person name="Ward D."/>
            <person name="Feldgarden M."/>
            <person name="Gevers D."/>
            <person name="Sizova M."/>
            <person name="Hazen A."/>
            <person name="Epstein S."/>
            <person name="Young S.K."/>
            <person name="Zeng Q."/>
            <person name="Gargeya S."/>
            <person name="Fitzgerald M."/>
            <person name="Haas B."/>
            <person name="Abouelleil A."/>
            <person name="Alvarado L."/>
            <person name="Arachchi H.M."/>
            <person name="Berlin A."/>
            <person name="Brown A."/>
            <person name="Chapman S.B."/>
            <person name="Chen Z."/>
            <person name="Dunbar C."/>
            <person name="Freedman E."/>
            <person name="Gearin G."/>
            <person name="Goldberg J."/>
            <person name="Griggs A."/>
            <person name="Gujja S."/>
            <person name="Heiman D."/>
            <person name="Howarth C."/>
            <person name="Larson L."/>
            <person name="Lui A."/>
            <person name="MacDonald P.J.P."/>
            <person name="Montmayeur A."/>
            <person name="Murphy C."/>
            <person name="Neiman D."/>
            <person name="Pearson M."/>
            <person name="Priest M."/>
            <person name="Roberts A."/>
            <person name="Saif S."/>
            <person name="Shea T."/>
            <person name="Shenoy N."/>
            <person name="Sisk P."/>
            <person name="Stolte C."/>
            <person name="Sykes S."/>
            <person name="Wortman J."/>
            <person name="Nusbaum C."/>
            <person name="Birren B."/>
        </authorList>
    </citation>
    <scope>NUCLEOTIDE SEQUENCE [LARGE SCALE GENOMIC DNA]</scope>
    <source>
        <strain evidence="5 6">ACC2</strain>
    </source>
</reference>
<organism evidence="5 6">
    <name type="scientific">Stomatobaculum longum</name>
    <dbReference type="NCBI Taxonomy" id="796942"/>
    <lineage>
        <taxon>Bacteria</taxon>
        <taxon>Bacillati</taxon>
        <taxon>Bacillota</taxon>
        <taxon>Clostridia</taxon>
        <taxon>Lachnospirales</taxon>
        <taxon>Lachnospiraceae</taxon>
        <taxon>Stomatobaculum</taxon>
    </lineage>
</organism>
<dbReference type="InterPro" id="IPR010016">
    <property type="entry name" value="PxpB"/>
</dbReference>
<dbReference type="PANTHER" id="PTHR34698">
    <property type="entry name" value="5-OXOPROLINASE SUBUNIT B"/>
    <property type="match status" value="1"/>
</dbReference>
<name>A0AA36Y5M3_9FIRM</name>
<gene>
    <name evidence="5" type="ORF">HMPREF9623_00926</name>
</gene>
<evidence type="ECO:0000259" key="4">
    <source>
        <dbReference type="SMART" id="SM00796"/>
    </source>
</evidence>
<dbReference type="PANTHER" id="PTHR34698:SF2">
    <property type="entry name" value="5-OXOPROLINASE SUBUNIT B"/>
    <property type="match status" value="1"/>
</dbReference>
<dbReference type="GO" id="GO:0016787">
    <property type="term" value="F:hydrolase activity"/>
    <property type="evidence" value="ECO:0007669"/>
    <property type="project" value="UniProtKB-KW"/>
</dbReference>
<evidence type="ECO:0000256" key="1">
    <source>
        <dbReference type="ARBA" id="ARBA00022741"/>
    </source>
</evidence>
<dbReference type="AlphaFoldDB" id="A0AA36Y5M3"/>
<evidence type="ECO:0000256" key="2">
    <source>
        <dbReference type="ARBA" id="ARBA00022801"/>
    </source>
</evidence>
<evidence type="ECO:0000313" key="6">
    <source>
        <dbReference type="Proteomes" id="UP000018466"/>
    </source>
</evidence>
<dbReference type="SUPFAM" id="SSF50891">
    <property type="entry name" value="Cyclophilin-like"/>
    <property type="match status" value="1"/>
</dbReference>
<comment type="caution">
    <text evidence="5">The sequence shown here is derived from an EMBL/GenBank/DDBJ whole genome shotgun (WGS) entry which is preliminary data.</text>
</comment>
<keyword evidence="2" id="KW-0378">Hydrolase</keyword>
<dbReference type="Gene3D" id="2.40.100.10">
    <property type="entry name" value="Cyclophilin-like"/>
    <property type="match status" value="1"/>
</dbReference>
<dbReference type="EMBL" id="AGEL01000006">
    <property type="protein sequence ID" value="EHO17327.1"/>
    <property type="molecule type" value="Genomic_DNA"/>
</dbReference>
<protein>
    <submittedName>
        <fullName evidence="5">TIGR00370 family protein</fullName>
    </submittedName>
</protein>
<dbReference type="GeneID" id="86940691"/>
<dbReference type="RefSeq" id="WP_009532759.1">
    <property type="nucleotide sequence ID" value="NZ_JH590862.1"/>
</dbReference>
<evidence type="ECO:0000256" key="3">
    <source>
        <dbReference type="ARBA" id="ARBA00022840"/>
    </source>
</evidence>
<keyword evidence="6" id="KW-1185">Reference proteome</keyword>
<evidence type="ECO:0000313" key="5">
    <source>
        <dbReference type="EMBL" id="EHO17327.1"/>
    </source>
</evidence>
<dbReference type="NCBIfam" id="TIGR00370">
    <property type="entry name" value="5-oxoprolinase subunit PxpB"/>
    <property type="match status" value="1"/>
</dbReference>
<keyword evidence="1" id="KW-0547">Nucleotide-binding</keyword>
<dbReference type="InterPro" id="IPR003833">
    <property type="entry name" value="CT_C_D"/>
</dbReference>
<dbReference type="SMART" id="SM00796">
    <property type="entry name" value="AHS1"/>
    <property type="match status" value="1"/>
</dbReference>
<accession>A0AA36Y5M3</accession>